<dbReference type="InterPro" id="IPR029510">
    <property type="entry name" value="Ald_DH_CS_GLU"/>
</dbReference>
<feature type="domain" description="Aldehyde dehydrogenase" evidence="7">
    <location>
        <begin position="9"/>
        <end position="471"/>
    </location>
</feature>
<evidence type="ECO:0000259" key="7">
    <source>
        <dbReference type="Pfam" id="PF00171"/>
    </source>
</evidence>
<keyword evidence="9" id="KW-1185">Reference proteome</keyword>
<dbReference type="InterPro" id="IPR016163">
    <property type="entry name" value="Ald_DH_C"/>
</dbReference>
<dbReference type="AlphaFoldDB" id="A0A838BEF5"/>
<evidence type="ECO:0000256" key="2">
    <source>
        <dbReference type="ARBA" id="ARBA00022958"/>
    </source>
</evidence>
<dbReference type="PANTHER" id="PTHR11699">
    <property type="entry name" value="ALDEHYDE DEHYDROGENASE-RELATED"/>
    <property type="match status" value="1"/>
</dbReference>
<gene>
    <name evidence="8" type="ORF">H0241_31295</name>
</gene>
<dbReference type="FunFam" id="3.40.605.10:FF:000007">
    <property type="entry name" value="NAD/NADP-dependent betaine aldehyde dehydrogenase"/>
    <property type="match status" value="1"/>
</dbReference>
<dbReference type="InterPro" id="IPR016162">
    <property type="entry name" value="Ald_DH_N"/>
</dbReference>
<organism evidence="8 9">
    <name type="scientific">Mesorhizobium neociceri</name>
    <dbReference type="NCBI Taxonomy" id="1307853"/>
    <lineage>
        <taxon>Bacteria</taxon>
        <taxon>Pseudomonadati</taxon>
        <taxon>Pseudomonadota</taxon>
        <taxon>Alphaproteobacteria</taxon>
        <taxon>Hyphomicrobiales</taxon>
        <taxon>Phyllobacteriaceae</taxon>
        <taxon>Mesorhizobium</taxon>
    </lineage>
</organism>
<dbReference type="InterPro" id="IPR016160">
    <property type="entry name" value="Ald_DH_CS_CYS"/>
</dbReference>
<evidence type="ECO:0000256" key="5">
    <source>
        <dbReference type="PROSITE-ProRule" id="PRU10007"/>
    </source>
</evidence>
<protein>
    <submittedName>
        <fullName evidence="8">Aldehyde dehydrogenase family protein</fullName>
    </submittedName>
</protein>
<comment type="similarity">
    <text evidence="1 6">Belongs to the aldehyde dehydrogenase family.</text>
</comment>
<dbReference type="PROSITE" id="PS00070">
    <property type="entry name" value="ALDEHYDE_DEHYDR_CYS"/>
    <property type="match status" value="1"/>
</dbReference>
<dbReference type="FunFam" id="3.40.605.10:FF:000026">
    <property type="entry name" value="Aldehyde dehydrogenase, putative"/>
    <property type="match status" value="1"/>
</dbReference>
<dbReference type="RefSeq" id="WP_181061624.1">
    <property type="nucleotide sequence ID" value="NZ_JACDTY010000026.1"/>
</dbReference>
<dbReference type="Proteomes" id="UP000558284">
    <property type="component" value="Unassembled WGS sequence"/>
</dbReference>
<comment type="caution">
    <text evidence="8">The sequence shown here is derived from an EMBL/GenBank/DDBJ whole genome shotgun (WGS) entry which is preliminary data.</text>
</comment>
<proteinExistence type="inferred from homology"/>
<evidence type="ECO:0000256" key="3">
    <source>
        <dbReference type="ARBA" id="ARBA00023002"/>
    </source>
</evidence>
<dbReference type="GO" id="GO:0016620">
    <property type="term" value="F:oxidoreductase activity, acting on the aldehyde or oxo group of donors, NAD or NADP as acceptor"/>
    <property type="evidence" value="ECO:0007669"/>
    <property type="project" value="InterPro"/>
</dbReference>
<evidence type="ECO:0000256" key="1">
    <source>
        <dbReference type="ARBA" id="ARBA00009986"/>
    </source>
</evidence>
<feature type="active site" evidence="5">
    <location>
        <position position="247"/>
    </location>
</feature>
<dbReference type="SUPFAM" id="SSF53720">
    <property type="entry name" value="ALDH-like"/>
    <property type="match status" value="1"/>
</dbReference>
<evidence type="ECO:0000313" key="8">
    <source>
        <dbReference type="EMBL" id="MBA1144692.1"/>
    </source>
</evidence>
<dbReference type="InterPro" id="IPR016161">
    <property type="entry name" value="Ald_DH/histidinol_DH"/>
</dbReference>
<evidence type="ECO:0000313" key="9">
    <source>
        <dbReference type="Proteomes" id="UP000558284"/>
    </source>
</evidence>
<evidence type="ECO:0000256" key="4">
    <source>
        <dbReference type="ARBA" id="ARBA00023097"/>
    </source>
</evidence>
<evidence type="ECO:0000256" key="6">
    <source>
        <dbReference type="RuleBase" id="RU003345"/>
    </source>
</evidence>
<dbReference type="Pfam" id="PF00171">
    <property type="entry name" value="Aldedh"/>
    <property type="match status" value="1"/>
</dbReference>
<name>A0A838BEF5_9HYPH</name>
<reference evidence="8 9" key="1">
    <citation type="submission" date="2020-07" db="EMBL/GenBank/DDBJ databases">
        <title>Definition of the novel symbiovar canariense within Mesorhizobium novociceri, a new species of genus Mesorhizobium nodulating Cicer canariense in the Caldera de Taburiente National Park (La Palma, Canary Islands).</title>
        <authorList>
            <person name="Leon-Barrios M."/>
            <person name="Perez-Yepez J."/>
            <person name="Flores-Felix J.D."/>
            <person name="Ramirez-Baena M.H."/>
            <person name="Pulido-Suarez L."/>
            <person name="Igual J.M."/>
            <person name="Velazquez E."/>
            <person name="Peix A."/>
        </authorList>
    </citation>
    <scope>NUCLEOTIDE SEQUENCE [LARGE SCALE GENOMIC DNA]</scope>
    <source>
        <strain evidence="8 9">CCANP35</strain>
    </source>
</reference>
<dbReference type="Gene3D" id="3.40.309.10">
    <property type="entry name" value="Aldehyde Dehydrogenase, Chain A, domain 2"/>
    <property type="match status" value="1"/>
</dbReference>
<dbReference type="FunFam" id="3.40.309.10:FF:000012">
    <property type="entry name" value="Betaine aldehyde dehydrogenase"/>
    <property type="match status" value="1"/>
</dbReference>
<dbReference type="InterPro" id="IPR015590">
    <property type="entry name" value="Aldehyde_DH_dom"/>
</dbReference>
<sequence length="487" mass="51760">MKMLIGGKWVDAAGGQTFSRSSPGNGMEVGIYPEAGAEDVDRAVAAARSAFETGEWPYMAAEDRARILTSTAELIRKNADRIALIETLESGKVISQARAEMDWSANLWDYCAGVARTLHGDSHNNLGPNLIANVMREPIGVVSIITPWNFPLLIISQKLPFALAAGCTAIVKPSEFTPGTTLILGELLMEAGLPDGVVNIVTGHGRPAGQRMLDHPGVDMISFTGSTAVGKIAVQSSAQQLKKVSLELGGKNAQIVFADANLEEAADAIIEGAFKNAGESCNCGARLLVERSIHDELVQRVSKRAQSVKVGDPLDPEAQIGAIISPAQLDKIVGFVSRAREGGAGVLLGEGRAPSDAGLYVYPSILTGVDPQMEVANSEIFGPVLSVIPFDTPAEAVAIANQTDFGLSAAVWTSDYERAVAMTRRLQAGTVWVNTYSSGPAELPFGGYKQSGIGRENGRAGVEEFTELKTVQFHFGGRQAWWVRGQR</sequence>
<accession>A0A838BEF5</accession>
<keyword evidence="4" id="KW-0558">Oxidation</keyword>
<keyword evidence="3 6" id="KW-0560">Oxidoreductase</keyword>
<dbReference type="EMBL" id="JACDTY010000026">
    <property type="protein sequence ID" value="MBA1144692.1"/>
    <property type="molecule type" value="Genomic_DNA"/>
</dbReference>
<keyword evidence="2" id="KW-0630">Potassium</keyword>
<dbReference type="Gene3D" id="3.40.605.10">
    <property type="entry name" value="Aldehyde Dehydrogenase, Chain A, domain 1"/>
    <property type="match status" value="1"/>
</dbReference>
<dbReference type="PROSITE" id="PS00687">
    <property type="entry name" value="ALDEHYDE_DEHYDR_GLU"/>
    <property type="match status" value="1"/>
</dbReference>